<dbReference type="RefSeq" id="XP_025832866.1">
    <property type="nucleotide sequence ID" value="XM_025977081.1"/>
</dbReference>
<keyword evidence="2" id="KW-1185">Reference proteome</keyword>
<reference evidence="3" key="1">
    <citation type="submission" date="2025-08" db="UniProtKB">
        <authorList>
            <consortium name="RefSeq"/>
        </authorList>
    </citation>
    <scope>IDENTIFICATION</scope>
    <source>
        <tissue evidence="3">Entire body</tissue>
    </source>
</reference>
<sequence length="66" mass="7197">MSAAEQEAYLKVILSDEDTDSSGVSDGEDEDCVPEPISTAPISDNDSKNEESQNYENIEDNIDEQA</sequence>
<name>A0A7F5RA68_AGRPL</name>
<proteinExistence type="predicted"/>
<organism evidence="2 3">
    <name type="scientific">Agrilus planipennis</name>
    <name type="common">Emerald ash borer</name>
    <name type="synonym">Agrilus marcopoli</name>
    <dbReference type="NCBI Taxonomy" id="224129"/>
    <lineage>
        <taxon>Eukaryota</taxon>
        <taxon>Metazoa</taxon>
        <taxon>Ecdysozoa</taxon>
        <taxon>Arthropoda</taxon>
        <taxon>Hexapoda</taxon>
        <taxon>Insecta</taxon>
        <taxon>Pterygota</taxon>
        <taxon>Neoptera</taxon>
        <taxon>Endopterygota</taxon>
        <taxon>Coleoptera</taxon>
        <taxon>Polyphaga</taxon>
        <taxon>Elateriformia</taxon>
        <taxon>Buprestoidea</taxon>
        <taxon>Buprestidae</taxon>
        <taxon>Agrilinae</taxon>
        <taxon>Agrilus</taxon>
    </lineage>
</organism>
<feature type="compositionally biased region" description="Acidic residues" evidence="1">
    <location>
        <begin position="15"/>
        <end position="33"/>
    </location>
</feature>
<evidence type="ECO:0000313" key="2">
    <source>
        <dbReference type="Proteomes" id="UP000192223"/>
    </source>
</evidence>
<protein>
    <submittedName>
        <fullName evidence="3">Uncharacterized protein LOC112905178</fullName>
    </submittedName>
</protein>
<dbReference type="KEGG" id="apln:112905178"/>
<dbReference type="InParanoid" id="A0A7F5RA68"/>
<dbReference type="GeneID" id="112905178"/>
<evidence type="ECO:0000256" key="1">
    <source>
        <dbReference type="SAM" id="MobiDB-lite"/>
    </source>
</evidence>
<gene>
    <name evidence="3" type="primary">LOC112905178</name>
</gene>
<dbReference type="Proteomes" id="UP000192223">
    <property type="component" value="Unplaced"/>
</dbReference>
<feature type="compositionally biased region" description="Acidic residues" evidence="1">
    <location>
        <begin position="57"/>
        <end position="66"/>
    </location>
</feature>
<accession>A0A7F5RA68</accession>
<dbReference type="AlphaFoldDB" id="A0A7F5RA68"/>
<feature type="region of interest" description="Disordered" evidence="1">
    <location>
        <begin position="1"/>
        <end position="66"/>
    </location>
</feature>
<evidence type="ECO:0000313" key="3">
    <source>
        <dbReference type="RefSeq" id="XP_025832866.1"/>
    </source>
</evidence>